<keyword evidence="2" id="KW-1185">Reference proteome</keyword>
<accession>A0A813TEZ5</accession>
<dbReference type="AlphaFoldDB" id="A0A813TEZ5"/>
<dbReference type="EMBL" id="CAJNOC010000852">
    <property type="protein sequence ID" value="CAF0809935.1"/>
    <property type="molecule type" value="Genomic_DNA"/>
</dbReference>
<proteinExistence type="predicted"/>
<comment type="caution">
    <text evidence="1">The sequence shown here is derived from an EMBL/GenBank/DDBJ whole genome shotgun (WGS) entry which is preliminary data.</text>
</comment>
<protein>
    <submittedName>
        <fullName evidence="1">Uncharacterized protein</fullName>
    </submittedName>
</protein>
<evidence type="ECO:0000313" key="2">
    <source>
        <dbReference type="Proteomes" id="UP000663879"/>
    </source>
</evidence>
<gene>
    <name evidence="1" type="ORF">OXX778_LOCUS6920</name>
</gene>
<name>A0A813TEZ5_9BILA</name>
<reference evidence="1" key="1">
    <citation type="submission" date="2021-02" db="EMBL/GenBank/DDBJ databases">
        <authorList>
            <person name="Nowell W R."/>
        </authorList>
    </citation>
    <scope>NUCLEOTIDE SEQUENCE</scope>
    <source>
        <strain evidence="1">Ploen Becks lab</strain>
    </source>
</reference>
<sequence>MNENLKQRCSNEEMGPSKAFEDELNKLFKKLLTSCDNDEVASLIPQFRSLKHGLQKRRNRTHKYYPI</sequence>
<organism evidence="1 2">
    <name type="scientific">Brachionus calyciflorus</name>
    <dbReference type="NCBI Taxonomy" id="104777"/>
    <lineage>
        <taxon>Eukaryota</taxon>
        <taxon>Metazoa</taxon>
        <taxon>Spiralia</taxon>
        <taxon>Gnathifera</taxon>
        <taxon>Rotifera</taxon>
        <taxon>Eurotatoria</taxon>
        <taxon>Monogononta</taxon>
        <taxon>Pseudotrocha</taxon>
        <taxon>Ploima</taxon>
        <taxon>Brachionidae</taxon>
        <taxon>Brachionus</taxon>
    </lineage>
</organism>
<evidence type="ECO:0000313" key="1">
    <source>
        <dbReference type="EMBL" id="CAF0809935.1"/>
    </source>
</evidence>
<dbReference type="Proteomes" id="UP000663879">
    <property type="component" value="Unassembled WGS sequence"/>
</dbReference>